<keyword evidence="3" id="KW-1185">Reference proteome</keyword>
<evidence type="ECO:0000313" key="2">
    <source>
        <dbReference type="EMBL" id="GGH73917.1"/>
    </source>
</evidence>
<name>A0A917J2X8_9BACT</name>
<dbReference type="InterPro" id="IPR041662">
    <property type="entry name" value="SusD-like_2"/>
</dbReference>
<dbReference type="Proteomes" id="UP000627292">
    <property type="component" value="Unassembled WGS sequence"/>
</dbReference>
<keyword evidence="1" id="KW-0732">Signal</keyword>
<dbReference type="AlphaFoldDB" id="A0A917J2X8"/>
<gene>
    <name evidence="2" type="ORF">GCM10011379_35970</name>
</gene>
<sequence>MKLTSLFIHTAFSAALLTGAVACNKGLDINTDPTKPGTATLESLITGAEKSALDIMYGEAVNGRIGMLYAQYWAQGQKETDSRYQLDESSNNTLWGVYRSALGNLAEIVRINEANPEAGSPNQVAIANILSVWIYQVLADSYGNVPYSQALSGLADFTPEYDDAAGIYDSLIQRLDRQVQILDTANGGFRSGELIYNSDVAQWKKLANSLKLRMGMRMLGGTGANTAKAQGIIESAVAAGVLSSSDDDALFPYQAAIGDQFPFNEQAGAGISNAYVVSETLVKYMKSLADPRLPIYARPIENGSIVGKPYGINASSNEYNISNLSYPGRRAYDPTFPGIIMTYTEVEFDLAEAAARGFAVSGTAEEHYANGVKSSFAFWGLSQDSANAYLLRVPYSAADWRNIIGSQKWLGLYMQGLQAWFERNRLNFELTGDAASFVAPVAGSLDPNVSFLPTRITYPVSEANINRVNYTDAGIDIGGDTKATKLWWMK</sequence>
<dbReference type="RefSeq" id="WP_188954793.1">
    <property type="nucleotide sequence ID" value="NZ_BMIB01000003.1"/>
</dbReference>
<comment type="caution">
    <text evidence="2">The sequence shown here is derived from an EMBL/GenBank/DDBJ whole genome shotgun (WGS) entry which is preliminary data.</text>
</comment>
<dbReference type="EMBL" id="BMIB01000003">
    <property type="protein sequence ID" value="GGH73917.1"/>
    <property type="molecule type" value="Genomic_DNA"/>
</dbReference>
<reference evidence="2" key="1">
    <citation type="journal article" date="2014" name="Int. J. Syst. Evol. Microbiol.">
        <title>Complete genome sequence of Corynebacterium casei LMG S-19264T (=DSM 44701T), isolated from a smear-ripened cheese.</title>
        <authorList>
            <consortium name="US DOE Joint Genome Institute (JGI-PGF)"/>
            <person name="Walter F."/>
            <person name="Albersmeier A."/>
            <person name="Kalinowski J."/>
            <person name="Ruckert C."/>
        </authorList>
    </citation>
    <scope>NUCLEOTIDE SEQUENCE</scope>
    <source>
        <strain evidence="2">CGMCC 1.15290</strain>
    </source>
</reference>
<evidence type="ECO:0000313" key="3">
    <source>
        <dbReference type="Proteomes" id="UP000627292"/>
    </source>
</evidence>
<proteinExistence type="predicted"/>
<dbReference type="PROSITE" id="PS51257">
    <property type="entry name" value="PROKAR_LIPOPROTEIN"/>
    <property type="match status" value="1"/>
</dbReference>
<evidence type="ECO:0008006" key="4">
    <source>
        <dbReference type="Google" id="ProtNLM"/>
    </source>
</evidence>
<feature type="signal peptide" evidence="1">
    <location>
        <begin position="1"/>
        <end position="22"/>
    </location>
</feature>
<protein>
    <recommendedName>
        <fullName evidence="4">Starch-binding associating with outer membrane</fullName>
    </recommendedName>
</protein>
<reference evidence="2" key="2">
    <citation type="submission" date="2020-09" db="EMBL/GenBank/DDBJ databases">
        <authorList>
            <person name="Sun Q."/>
            <person name="Zhou Y."/>
        </authorList>
    </citation>
    <scope>NUCLEOTIDE SEQUENCE</scope>
    <source>
        <strain evidence="2">CGMCC 1.15290</strain>
    </source>
</reference>
<dbReference type="SUPFAM" id="SSF48452">
    <property type="entry name" value="TPR-like"/>
    <property type="match status" value="1"/>
</dbReference>
<dbReference type="Pfam" id="PF12771">
    <property type="entry name" value="SusD-like_2"/>
    <property type="match status" value="1"/>
</dbReference>
<accession>A0A917J2X8</accession>
<organism evidence="2 3">
    <name type="scientific">Filimonas zeae</name>
    <dbReference type="NCBI Taxonomy" id="1737353"/>
    <lineage>
        <taxon>Bacteria</taxon>
        <taxon>Pseudomonadati</taxon>
        <taxon>Bacteroidota</taxon>
        <taxon>Chitinophagia</taxon>
        <taxon>Chitinophagales</taxon>
        <taxon>Chitinophagaceae</taxon>
        <taxon>Filimonas</taxon>
    </lineage>
</organism>
<feature type="chain" id="PRO_5038093345" description="Starch-binding associating with outer membrane" evidence="1">
    <location>
        <begin position="23"/>
        <end position="490"/>
    </location>
</feature>
<dbReference type="InterPro" id="IPR011990">
    <property type="entry name" value="TPR-like_helical_dom_sf"/>
</dbReference>
<evidence type="ECO:0000256" key="1">
    <source>
        <dbReference type="SAM" id="SignalP"/>
    </source>
</evidence>
<dbReference type="Gene3D" id="1.25.40.390">
    <property type="match status" value="1"/>
</dbReference>